<name>A0A848H673_9BURK</name>
<gene>
    <name evidence="3" type="ORF">HHL11_05510</name>
</gene>
<organism evidence="3 4">
    <name type="scientific">Ramlibacter agri</name>
    <dbReference type="NCBI Taxonomy" id="2728837"/>
    <lineage>
        <taxon>Bacteria</taxon>
        <taxon>Pseudomonadati</taxon>
        <taxon>Pseudomonadota</taxon>
        <taxon>Betaproteobacteria</taxon>
        <taxon>Burkholderiales</taxon>
        <taxon>Comamonadaceae</taxon>
        <taxon>Ramlibacter</taxon>
    </lineage>
</organism>
<evidence type="ECO:0000256" key="1">
    <source>
        <dbReference type="ARBA" id="ARBA00001954"/>
    </source>
</evidence>
<dbReference type="Gene3D" id="2.60.120.620">
    <property type="entry name" value="q2cbj1_9rhob like domain"/>
    <property type="match status" value="1"/>
</dbReference>
<evidence type="ECO:0000256" key="2">
    <source>
        <dbReference type="SAM" id="MobiDB-lite"/>
    </source>
</evidence>
<sequence>MNAAPASEPAAPGLDGPQHRAHCRDREDEFAARLAFLHKAQAAAGDDGGYRALLALVIRAVTDIHRHGYAVIPRLLDAHCIERLRDGLAPLIGVSDEQFQRLHAAGVHTAFHVHNALAKTRAADEVALNPTVRAVIGGILGFDFLFHAGAIVTAHSAGCVEQPLHRDDASFYALPRPRMPLVITATLALDDFTRENGGTRLAPGSCWWERERRPQEEEMTSIEMAAGSVLLWDGAIFHGAGANRSREARRTLFLVYTRGWLRTQYNQFLSVPRELVLSLPAELQKDLGYTRSLRALGECDGHDPLPYLQALQGRGDGAQRCLGPEAA</sequence>
<evidence type="ECO:0008006" key="5">
    <source>
        <dbReference type="Google" id="ProtNLM"/>
    </source>
</evidence>
<comment type="cofactor">
    <cofactor evidence="1">
        <name>Fe(2+)</name>
        <dbReference type="ChEBI" id="CHEBI:29033"/>
    </cofactor>
</comment>
<evidence type="ECO:0000313" key="3">
    <source>
        <dbReference type="EMBL" id="NML43198.1"/>
    </source>
</evidence>
<reference evidence="3 4" key="1">
    <citation type="submission" date="2020-04" db="EMBL/GenBank/DDBJ databases">
        <title>Ramlibacter sp. G-1-2-2 isolated from soil.</title>
        <authorList>
            <person name="Dahal R.H."/>
        </authorList>
    </citation>
    <scope>NUCLEOTIDE SEQUENCE [LARGE SCALE GENOMIC DNA]</scope>
    <source>
        <strain evidence="3 4">G-1-2-2</strain>
    </source>
</reference>
<dbReference type="Proteomes" id="UP000541185">
    <property type="component" value="Unassembled WGS sequence"/>
</dbReference>
<dbReference type="EMBL" id="JABBFX010000001">
    <property type="protein sequence ID" value="NML43198.1"/>
    <property type="molecule type" value="Genomic_DNA"/>
</dbReference>
<dbReference type="InterPro" id="IPR008775">
    <property type="entry name" value="Phytyl_CoA_dOase-like"/>
</dbReference>
<proteinExistence type="predicted"/>
<dbReference type="GO" id="GO:0016706">
    <property type="term" value="F:2-oxoglutarate-dependent dioxygenase activity"/>
    <property type="evidence" value="ECO:0007669"/>
    <property type="project" value="UniProtKB-ARBA"/>
</dbReference>
<accession>A0A848H673</accession>
<dbReference type="PANTHER" id="PTHR20883:SF48">
    <property type="entry name" value="ECTOINE DIOXYGENASE"/>
    <property type="match status" value="1"/>
</dbReference>
<keyword evidence="4" id="KW-1185">Reference proteome</keyword>
<feature type="region of interest" description="Disordered" evidence="2">
    <location>
        <begin position="1"/>
        <end position="21"/>
    </location>
</feature>
<comment type="caution">
    <text evidence="3">The sequence shown here is derived from an EMBL/GenBank/DDBJ whole genome shotgun (WGS) entry which is preliminary data.</text>
</comment>
<evidence type="ECO:0000313" key="4">
    <source>
        <dbReference type="Proteomes" id="UP000541185"/>
    </source>
</evidence>
<protein>
    <recommendedName>
        <fullName evidence="5">Phytanoyl-CoA dioxygenase family protein</fullName>
    </recommendedName>
</protein>
<dbReference type="Pfam" id="PF05721">
    <property type="entry name" value="PhyH"/>
    <property type="match status" value="1"/>
</dbReference>
<dbReference type="RefSeq" id="WP_169417421.1">
    <property type="nucleotide sequence ID" value="NZ_JABBFX010000001.1"/>
</dbReference>
<dbReference type="GO" id="GO:0005506">
    <property type="term" value="F:iron ion binding"/>
    <property type="evidence" value="ECO:0007669"/>
    <property type="project" value="UniProtKB-ARBA"/>
</dbReference>
<dbReference type="SUPFAM" id="SSF51197">
    <property type="entry name" value="Clavaminate synthase-like"/>
    <property type="match status" value="1"/>
</dbReference>
<dbReference type="PANTHER" id="PTHR20883">
    <property type="entry name" value="PHYTANOYL-COA DIOXYGENASE DOMAIN CONTAINING 1"/>
    <property type="match status" value="1"/>
</dbReference>
<dbReference type="AlphaFoldDB" id="A0A848H673"/>